<dbReference type="GO" id="GO:0016779">
    <property type="term" value="F:nucleotidyltransferase activity"/>
    <property type="evidence" value="ECO:0007669"/>
    <property type="project" value="UniProtKB-ARBA"/>
</dbReference>
<dbReference type="CDD" id="cd04182">
    <property type="entry name" value="GT_2_like_f"/>
    <property type="match status" value="1"/>
</dbReference>
<dbReference type="Proteomes" id="UP001431572">
    <property type="component" value="Chromosome 2"/>
</dbReference>
<dbReference type="AlphaFoldDB" id="A0A8T7M9D8"/>
<dbReference type="PANTHER" id="PTHR43777">
    <property type="entry name" value="MOLYBDENUM COFACTOR CYTIDYLYLTRANSFERASE"/>
    <property type="match status" value="1"/>
</dbReference>
<dbReference type="EMBL" id="CP128400">
    <property type="protein sequence ID" value="WJW68660.1"/>
    <property type="molecule type" value="Genomic_DNA"/>
</dbReference>
<evidence type="ECO:0000313" key="2">
    <source>
        <dbReference type="EMBL" id="NWJ48729.1"/>
    </source>
</evidence>
<organism evidence="2 4">
    <name type="scientific">Candidatus Chlorohelix allophototropha</name>
    <dbReference type="NCBI Taxonomy" id="3003348"/>
    <lineage>
        <taxon>Bacteria</taxon>
        <taxon>Bacillati</taxon>
        <taxon>Chloroflexota</taxon>
        <taxon>Chloroflexia</taxon>
        <taxon>Candidatus Chloroheliales</taxon>
        <taxon>Candidatus Chloroheliaceae</taxon>
        <taxon>Candidatus Chlorohelix</taxon>
    </lineage>
</organism>
<dbReference type="Pfam" id="PF12804">
    <property type="entry name" value="NTP_transf_3"/>
    <property type="match status" value="1"/>
</dbReference>
<sequence length="206" mass="22151">MEQVSAVVLAAGAARRYGKPKQLERYPADGATLLERAVSLALLSGAGEVIVVLGNAGLEALEILNNYIRPPDTKNVLLQIAYNPRWAEGQGFSVATGVEALDPQSRGALFLLADQPRVKPETARNLIAHFLNLPDSANKIIFPTFNRKRGNPALFGRGFFPELAALQGDSGGREVVKAHPQAVIELAVDDPGIHEDIDTPEDLARL</sequence>
<dbReference type="InterPro" id="IPR029044">
    <property type="entry name" value="Nucleotide-diphossugar_trans"/>
</dbReference>
<name>A0A8T7M9D8_9CHLR</name>
<evidence type="ECO:0000313" key="3">
    <source>
        <dbReference type="EMBL" id="WJW68660.1"/>
    </source>
</evidence>
<dbReference type="InterPro" id="IPR025877">
    <property type="entry name" value="MobA-like_NTP_Trfase"/>
</dbReference>
<dbReference type="SUPFAM" id="SSF53448">
    <property type="entry name" value="Nucleotide-diphospho-sugar transferases"/>
    <property type="match status" value="1"/>
</dbReference>
<reference evidence="3" key="2">
    <citation type="journal article" date="2024" name="Nature">
        <title>Anoxygenic phototroph of the Chloroflexota uses a type I reaction centre.</title>
        <authorList>
            <person name="Tsuji J.M."/>
            <person name="Shaw N.A."/>
            <person name="Nagashima S."/>
            <person name="Venkiteswaran J.J."/>
            <person name="Schiff S.L."/>
            <person name="Watanabe T."/>
            <person name="Fukui M."/>
            <person name="Hanada S."/>
            <person name="Tank M."/>
            <person name="Neufeld J.D."/>
        </authorList>
    </citation>
    <scope>NUCLEOTIDE SEQUENCE</scope>
    <source>
        <strain evidence="3">L227-S17</strain>
    </source>
</reference>
<evidence type="ECO:0000313" key="5">
    <source>
        <dbReference type="Proteomes" id="UP001431572"/>
    </source>
</evidence>
<protein>
    <submittedName>
        <fullName evidence="2">Nucleotidyltransferase family protein</fullName>
    </submittedName>
</protein>
<evidence type="ECO:0000259" key="1">
    <source>
        <dbReference type="Pfam" id="PF12804"/>
    </source>
</evidence>
<dbReference type="EMBL" id="JACATZ010000003">
    <property type="protein sequence ID" value="NWJ48729.1"/>
    <property type="molecule type" value="Genomic_DNA"/>
</dbReference>
<evidence type="ECO:0000313" key="4">
    <source>
        <dbReference type="Proteomes" id="UP000521676"/>
    </source>
</evidence>
<dbReference type="PANTHER" id="PTHR43777:SF1">
    <property type="entry name" value="MOLYBDENUM COFACTOR CYTIDYLYLTRANSFERASE"/>
    <property type="match status" value="1"/>
</dbReference>
<reference evidence="2 4" key="1">
    <citation type="submission" date="2020-06" db="EMBL/GenBank/DDBJ databases">
        <title>Anoxygenic phototrophic Chloroflexota member uses a Type I reaction center.</title>
        <authorList>
            <person name="Tsuji J.M."/>
            <person name="Shaw N.A."/>
            <person name="Nagashima S."/>
            <person name="Venkiteswaran J."/>
            <person name="Schiff S.L."/>
            <person name="Hanada S."/>
            <person name="Tank M."/>
            <person name="Neufeld J.D."/>
        </authorList>
    </citation>
    <scope>NUCLEOTIDE SEQUENCE [LARGE SCALE GENOMIC DNA]</scope>
    <source>
        <strain evidence="2">L227-S17</strain>
    </source>
</reference>
<dbReference type="RefSeq" id="WP_341470565.1">
    <property type="nucleotide sequence ID" value="NZ_CP128400.1"/>
</dbReference>
<dbReference type="Gene3D" id="3.90.550.10">
    <property type="entry name" value="Spore Coat Polysaccharide Biosynthesis Protein SpsA, Chain A"/>
    <property type="match status" value="1"/>
</dbReference>
<feature type="domain" description="MobA-like NTP transferase" evidence="1">
    <location>
        <begin position="6"/>
        <end position="180"/>
    </location>
</feature>
<keyword evidence="5" id="KW-1185">Reference proteome</keyword>
<dbReference type="Proteomes" id="UP000521676">
    <property type="component" value="Unassembled WGS sequence"/>
</dbReference>
<proteinExistence type="predicted"/>
<gene>
    <name evidence="2" type="ORF">HXX08_22960</name>
    <name evidence="3" type="ORF">OZ401_004276</name>
</gene>
<accession>A0A8T7M9D8</accession>